<evidence type="ECO:0000256" key="1">
    <source>
        <dbReference type="SAM" id="MobiDB-lite"/>
    </source>
</evidence>
<accession>A0A084AZS8</accession>
<dbReference type="EMBL" id="KL648408">
    <property type="protein sequence ID" value="KEY70807.1"/>
    <property type="molecule type" value="Genomic_DNA"/>
</dbReference>
<dbReference type="Proteomes" id="UP000028045">
    <property type="component" value="Unassembled WGS sequence"/>
</dbReference>
<name>A0A084AZS8_STACB</name>
<proteinExistence type="predicted"/>
<evidence type="ECO:0000313" key="3">
    <source>
        <dbReference type="Proteomes" id="UP000028045"/>
    </source>
</evidence>
<gene>
    <name evidence="2" type="ORF">S7711_10261</name>
</gene>
<dbReference type="HOGENOM" id="CLU_037030_1_0_1"/>
<dbReference type="AlphaFoldDB" id="A0A084AZS8"/>
<feature type="region of interest" description="Disordered" evidence="1">
    <location>
        <begin position="193"/>
        <end position="222"/>
    </location>
</feature>
<protein>
    <submittedName>
        <fullName evidence="2">Uncharacterized protein</fullName>
    </submittedName>
</protein>
<organism evidence="2 3">
    <name type="scientific">Stachybotrys chartarum (strain CBS 109288 / IBT 7711)</name>
    <name type="common">Toxic black mold</name>
    <name type="synonym">Stilbospora chartarum</name>
    <dbReference type="NCBI Taxonomy" id="1280523"/>
    <lineage>
        <taxon>Eukaryota</taxon>
        <taxon>Fungi</taxon>
        <taxon>Dikarya</taxon>
        <taxon>Ascomycota</taxon>
        <taxon>Pezizomycotina</taxon>
        <taxon>Sordariomycetes</taxon>
        <taxon>Hypocreomycetidae</taxon>
        <taxon>Hypocreales</taxon>
        <taxon>Stachybotryaceae</taxon>
        <taxon>Stachybotrys</taxon>
    </lineage>
</organism>
<sequence>MDDDIYDSHLYDDIAFDYRTPILSGSASRSASPFNQSQQQVSGQRLPLLQLSDWDENAAYDASPPTCIHYSIEWKLLLSKGRLTKLTYNPEQEPDLVLAPSAFWSRTLKATVEDLLRQKTPRNKTYKPEETNIVVSVSDRAERNLSKRFKEFDIGWGIIENQLEAWGHLFRAGRKLRMEISFICKEISQSAMPKTRQGGRRGATGRQHAELEAEQQEEEAAGRTNHWNKVYSLLRCTGPPCTGKHCLRGSDGKHFPVESLAMEKLVRYSEEGNVLETHADVPQFVRDLIYEKDRIDTERRSKKRKASIPAMPAIYIHNSLPEQPMCCSKEVFTGPSVESDDTVAGRRRAAPNIPGPRDEAIKRYCEWHCAQVTNDEWKRGFARAASMTLEEGLDLKHVYIDQNVDFYIQGGIKPGIARSWVEDIKKWVEESYTQE</sequence>
<reference evidence="2 3" key="1">
    <citation type="journal article" date="2014" name="BMC Genomics">
        <title>Comparative genome sequencing reveals chemotype-specific gene clusters in the toxigenic black mold Stachybotrys.</title>
        <authorList>
            <person name="Semeiks J."/>
            <person name="Borek D."/>
            <person name="Otwinowski Z."/>
            <person name="Grishin N.V."/>
        </authorList>
    </citation>
    <scope>NUCLEOTIDE SEQUENCE [LARGE SCALE GENOMIC DNA]</scope>
    <source>
        <strain evidence="3">CBS 109288 / IBT 7711</strain>
    </source>
</reference>
<keyword evidence="3" id="KW-1185">Reference proteome</keyword>
<evidence type="ECO:0000313" key="2">
    <source>
        <dbReference type="EMBL" id="KEY70807.1"/>
    </source>
</evidence>
<dbReference type="OrthoDB" id="5131365at2759"/>